<reference evidence="1" key="1">
    <citation type="submission" date="2018-02" db="EMBL/GenBank/DDBJ databases">
        <title>Rhizophora mucronata_Transcriptome.</title>
        <authorList>
            <person name="Meera S.P."/>
            <person name="Sreeshan A."/>
            <person name="Augustine A."/>
        </authorList>
    </citation>
    <scope>NUCLEOTIDE SEQUENCE</scope>
    <source>
        <tissue evidence="1">Leaf</tissue>
    </source>
</reference>
<accession>A0A2P2KP05</accession>
<organism evidence="1">
    <name type="scientific">Rhizophora mucronata</name>
    <name type="common">Asiatic mangrove</name>
    <dbReference type="NCBI Taxonomy" id="61149"/>
    <lineage>
        <taxon>Eukaryota</taxon>
        <taxon>Viridiplantae</taxon>
        <taxon>Streptophyta</taxon>
        <taxon>Embryophyta</taxon>
        <taxon>Tracheophyta</taxon>
        <taxon>Spermatophyta</taxon>
        <taxon>Magnoliopsida</taxon>
        <taxon>eudicotyledons</taxon>
        <taxon>Gunneridae</taxon>
        <taxon>Pentapetalae</taxon>
        <taxon>rosids</taxon>
        <taxon>fabids</taxon>
        <taxon>Malpighiales</taxon>
        <taxon>Rhizophoraceae</taxon>
        <taxon>Rhizophora</taxon>
    </lineage>
</organism>
<sequence>MQILCFYHCSHPQEIKQSLSCILKCSKYHPYSHQWAIVEVEGRKHSSNRLIPNSKHQTYLIQGNEINRIAQITAQVMFKNYAYFQPG</sequence>
<protein>
    <submittedName>
        <fullName evidence="1">Uncharacterized protein</fullName>
    </submittedName>
</protein>
<proteinExistence type="predicted"/>
<dbReference type="AlphaFoldDB" id="A0A2P2KP05"/>
<name>A0A2P2KP05_RHIMU</name>
<dbReference type="EMBL" id="GGEC01026943">
    <property type="protein sequence ID" value="MBX07427.1"/>
    <property type="molecule type" value="Transcribed_RNA"/>
</dbReference>
<evidence type="ECO:0000313" key="1">
    <source>
        <dbReference type="EMBL" id="MBX07427.1"/>
    </source>
</evidence>